<dbReference type="InterPro" id="IPR036249">
    <property type="entry name" value="Thioredoxin-like_sf"/>
</dbReference>
<dbReference type="KEGG" id="dsf:UWK_00340"/>
<name>M1PAX9_DESSD</name>
<dbReference type="PROSITE" id="PS51353">
    <property type="entry name" value="ARSC"/>
    <property type="match status" value="1"/>
</dbReference>
<reference evidence="4" key="1">
    <citation type="journal article" date="2013" name="Stand. Genomic Sci.">
        <title>Complete genome sequence of Desulfocapsa sulfexigens, a marine deltaproteobacterium specialized in disproportionating inorganic sulfur compounds.</title>
        <authorList>
            <person name="Finster K.W."/>
            <person name="Kjeldsen K.U."/>
            <person name="Kube M."/>
            <person name="Reinhardt R."/>
            <person name="Mussmann M."/>
            <person name="Amann R."/>
            <person name="Schreiber L."/>
        </authorList>
    </citation>
    <scope>NUCLEOTIDE SEQUENCE [LARGE SCALE GENOMIC DNA]</scope>
    <source>
        <strain evidence="4">DSM 10523 / SB164P1</strain>
    </source>
</reference>
<organism evidence="3 4">
    <name type="scientific">Desulfocapsa sulfexigens (strain DSM 10523 / SB164P1)</name>
    <dbReference type="NCBI Taxonomy" id="1167006"/>
    <lineage>
        <taxon>Bacteria</taxon>
        <taxon>Pseudomonadati</taxon>
        <taxon>Thermodesulfobacteriota</taxon>
        <taxon>Desulfobulbia</taxon>
        <taxon>Desulfobulbales</taxon>
        <taxon>Desulfocapsaceae</taxon>
        <taxon>Desulfocapsa</taxon>
    </lineage>
</organism>
<comment type="similarity">
    <text evidence="1 2">Belongs to the ArsC family.</text>
</comment>
<evidence type="ECO:0000313" key="3">
    <source>
        <dbReference type="EMBL" id="AGF76925.1"/>
    </source>
</evidence>
<dbReference type="Gene3D" id="3.40.30.10">
    <property type="entry name" value="Glutaredoxin"/>
    <property type="match status" value="1"/>
</dbReference>
<dbReference type="HOGENOM" id="CLU_133290_0_0_7"/>
<proteinExistence type="inferred from homology"/>
<evidence type="ECO:0000256" key="2">
    <source>
        <dbReference type="PROSITE-ProRule" id="PRU01282"/>
    </source>
</evidence>
<dbReference type="InterPro" id="IPR006660">
    <property type="entry name" value="Arsenate_reductase-like"/>
</dbReference>
<evidence type="ECO:0000313" key="4">
    <source>
        <dbReference type="Proteomes" id="UP000011721"/>
    </source>
</evidence>
<dbReference type="Proteomes" id="UP000011721">
    <property type="component" value="Chromosome"/>
</dbReference>
<sequence>MADIIFYEKPGCINGEKQKAILRAGGHSLHCLDILNFPWTREKLLAFVMGKNPVEMINQTAPAIKRGEIVPKQLTFNEAVDMMLLDPILIKRPLIEVDGMAIQGFMDSRLTPYLGDWDNSVDVVTCPNLQGISCDEQKRETNDI</sequence>
<dbReference type="OrthoDB" id="5432555at2"/>
<keyword evidence="4" id="KW-1185">Reference proteome</keyword>
<dbReference type="InterPro" id="IPR006503">
    <property type="entry name" value="Nase-assoc"/>
</dbReference>
<dbReference type="EMBL" id="CP003985">
    <property type="protein sequence ID" value="AGF76925.1"/>
    <property type="molecule type" value="Genomic_DNA"/>
</dbReference>
<dbReference type="NCBIfam" id="TIGR01616">
    <property type="entry name" value="nitro_assoc"/>
    <property type="match status" value="1"/>
</dbReference>
<dbReference type="SUPFAM" id="SSF52833">
    <property type="entry name" value="Thioredoxin-like"/>
    <property type="match status" value="1"/>
</dbReference>
<evidence type="ECO:0000256" key="1">
    <source>
        <dbReference type="ARBA" id="ARBA00007198"/>
    </source>
</evidence>
<protein>
    <submittedName>
        <fullName evidence="3">Nitrogenase-associated protein</fullName>
    </submittedName>
</protein>
<dbReference type="eggNOG" id="COG1393">
    <property type="taxonomic scope" value="Bacteria"/>
</dbReference>
<gene>
    <name evidence="3" type="ordered locus">UWK_00340</name>
</gene>
<dbReference type="STRING" id="1167006.UWK_00340"/>
<accession>M1PAX9</accession>
<dbReference type="Pfam" id="PF03960">
    <property type="entry name" value="ArsC"/>
    <property type="match status" value="1"/>
</dbReference>
<dbReference type="RefSeq" id="WP_015402623.1">
    <property type="nucleotide sequence ID" value="NC_020304.1"/>
</dbReference>
<dbReference type="AlphaFoldDB" id="M1PAX9"/>